<feature type="transmembrane region" description="Helical" evidence="1">
    <location>
        <begin position="90"/>
        <end position="110"/>
    </location>
</feature>
<feature type="transmembrane region" description="Helical" evidence="1">
    <location>
        <begin position="218"/>
        <end position="236"/>
    </location>
</feature>
<evidence type="ECO:0000313" key="3">
    <source>
        <dbReference type="Proteomes" id="UP000824029"/>
    </source>
</evidence>
<feature type="transmembrane region" description="Helical" evidence="1">
    <location>
        <begin position="269"/>
        <end position="288"/>
    </location>
</feature>
<feature type="transmembrane region" description="Helical" evidence="1">
    <location>
        <begin position="294"/>
        <end position="311"/>
    </location>
</feature>
<dbReference type="AlphaFoldDB" id="A0A9D2IQ25"/>
<accession>A0A9D2IQ25</accession>
<feature type="transmembrane region" description="Helical" evidence="1">
    <location>
        <begin position="36"/>
        <end position="69"/>
    </location>
</feature>
<proteinExistence type="predicted"/>
<dbReference type="InterPro" id="IPR046671">
    <property type="entry name" value="DUF6541"/>
</dbReference>
<dbReference type="EMBL" id="DXBZ01000076">
    <property type="protein sequence ID" value="HIZ18287.1"/>
    <property type="molecule type" value="Genomic_DNA"/>
</dbReference>
<dbReference type="Pfam" id="PF20176">
    <property type="entry name" value="DUF6541"/>
    <property type="match status" value="1"/>
</dbReference>
<feature type="transmembrane region" description="Helical" evidence="1">
    <location>
        <begin position="478"/>
        <end position="497"/>
    </location>
</feature>
<feature type="transmembrane region" description="Helical" evidence="1">
    <location>
        <begin position="242"/>
        <end position="262"/>
    </location>
</feature>
<name>A0A9D2IQ25_9ACTN</name>
<evidence type="ECO:0000256" key="1">
    <source>
        <dbReference type="SAM" id="Phobius"/>
    </source>
</evidence>
<feature type="transmembrane region" description="Helical" evidence="1">
    <location>
        <begin position="375"/>
        <end position="394"/>
    </location>
</feature>
<gene>
    <name evidence="2" type="ORF">IAA22_04150</name>
</gene>
<reference evidence="2" key="2">
    <citation type="submission" date="2021-04" db="EMBL/GenBank/DDBJ databases">
        <authorList>
            <person name="Gilroy R."/>
        </authorList>
    </citation>
    <scope>NUCLEOTIDE SEQUENCE</scope>
    <source>
        <strain evidence="2">ChiHecolR3B27-1887</strain>
    </source>
</reference>
<comment type="caution">
    <text evidence="2">The sequence shown here is derived from an EMBL/GenBank/DDBJ whole genome shotgun (WGS) entry which is preliminary data.</text>
</comment>
<keyword evidence="1" id="KW-0812">Transmembrane</keyword>
<feature type="transmembrane region" description="Helical" evidence="1">
    <location>
        <begin position="179"/>
        <end position="206"/>
    </location>
</feature>
<dbReference type="Proteomes" id="UP000824029">
    <property type="component" value="Unassembled WGS sequence"/>
</dbReference>
<protein>
    <submittedName>
        <fullName evidence="2">Uncharacterized protein</fullName>
    </submittedName>
</protein>
<reference evidence="2" key="1">
    <citation type="journal article" date="2021" name="PeerJ">
        <title>Extensive microbial diversity within the chicken gut microbiome revealed by metagenomics and culture.</title>
        <authorList>
            <person name="Gilroy R."/>
            <person name="Ravi A."/>
            <person name="Getino M."/>
            <person name="Pursley I."/>
            <person name="Horton D.L."/>
            <person name="Alikhan N.F."/>
            <person name="Baker D."/>
            <person name="Gharbi K."/>
            <person name="Hall N."/>
            <person name="Watson M."/>
            <person name="Adriaenssens E.M."/>
            <person name="Foster-Nyarko E."/>
            <person name="Jarju S."/>
            <person name="Secka A."/>
            <person name="Antonio M."/>
            <person name="Oren A."/>
            <person name="Chaudhuri R.R."/>
            <person name="La Ragione R."/>
            <person name="Hildebrand F."/>
            <person name="Pallen M.J."/>
        </authorList>
    </citation>
    <scope>NUCLEOTIDE SEQUENCE</scope>
    <source>
        <strain evidence="2">ChiHecolR3B27-1887</strain>
    </source>
</reference>
<feature type="transmembrane region" description="Helical" evidence="1">
    <location>
        <begin position="401"/>
        <end position="419"/>
    </location>
</feature>
<evidence type="ECO:0000313" key="2">
    <source>
        <dbReference type="EMBL" id="HIZ18287.1"/>
    </source>
</evidence>
<feature type="non-terminal residue" evidence="2">
    <location>
        <position position="1"/>
    </location>
</feature>
<keyword evidence="1" id="KW-1133">Transmembrane helix</keyword>
<organism evidence="2 3">
    <name type="scientific">Candidatus Olsenella stercoravium</name>
    <dbReference type="NCBI Taxonomy" id="2838713"/>
    <lineage>
        <taxon>Bacteria</taxon>
        <taxon>Bacillati</taxon>
        <taxon>Actinomycetota</taxon>
        <taxon>Coriobacteriia</taxon>
        <taxon>Coriobacteriales</taxon>
        <taxon>Atopobiaceae</taxon>
        <taxon>Olsenella</taxon>
    </lineage>
</organism>
<sequence length="667" mass="71691">FALATALLIVPGTLLLAALGARPSVALGSSPLASVVLYGVMGILLAALGVSASTPLMVVPPLLVAAALLAWRLRSSQRPASPGVAQRHELAAMGACVLAGIAVTALVLVANLPGPDAFIQAWDNVAHFNMVRSMEQSRVWSTLSVTYYPGDAAAIDPLVSASRYYPEGWHLIAVMLVDALGVSVTCAANAVNAVACAVVMPAGVYLMLLRVFGREPRVAALGALVCLAFPSIPWNLMPRWTLYPNLFSFALLPTVIASFMGIAARGVDLRARIISGAIFVVGGAALYLAQPNSVFSAAVFLAPWCGWRIFEWRRGQGERRRRATVWVALWAAFVVALWAVLLNLPFLAGVVGYYWPPVTSFQNAVDGVFGLSFGAGPPRYALRLLVIVGFVSACRMARLRWLVVPFSFSAFAFVVAGGIDTPLKALLAGFWYTDPYRMAAMAALFAVPLAALGLYEFVRCGHRLLASHPRADALVSPALIVVFAVGLYLPALLYRLGVPASPYPDNFYALAQEMAEKNDGSRRMGYDDEKVAFVKRALEVTGPDAVVLNQPYDGSVYAYGVNGMNVYWRYMSGYGASDEDGLETEASRILRTRLASGLAGTDPLARQAIEESGAEYVLVLDRDQEEMAAAFKPYVETDWAGFLAVDDDNPGVEVVLSESDMRLYRIV</sequence>
<feature type="transmembrane region" description="Helical" evidence="1">
    <location>
        <begin position="439"/>
        <end position="458"/>
    </location>
</feature>
<feature type="transmembrane region" description="Helical" evidence="1">
    <location>
        <begin position="323"/>
        <end position="355"/>
    </location>
</feature>
<keyword evidence="1" id="KW-0472">Membrane</keyword>